<dbReference type="AlphaFoldDB" id="A0A9D3N3S2"/>
<evidence type="ECO:0000256" key="1">
    <source>
        <dbReference type="SAM" id="MobiDB-lite"/>
    </source>
</evidence>
<evidence type="ECO:0000313" key="3">
    <source>
        <dbReference type="Proteomes" id="UP000824219"/>
    </source>
</evidence>
<dbReference type="Proteomes" id="UP000824219">
    <property type="component" value="Linkage Group LG29"/>
</dbReference>
<dbReference type="EMBL" id="JAHKSW010000029">
    <property type="protein sequence ID" value="KAG7313862.1"/>
    <property type="molecule type" value="Genomic_DNA"/>
</dbReference>
<accession>A0A9D3N3S2</accession>
<gene>
    <name evidence="2" type="ORF">KOW79_022358</name>
</gene>
<comment type="caution">
    <text evidence="2">The sequence shown here is derived from an EMBL/GenBank/DDBJ whole genome shotgun (WGS) entry which is preliminary data.</text>
</comment>
<name>A0A9D3N3S2_9TELE</name>
<organism evidence="2 3">
    <name type="scientific">Hemibagrus wyckioides</name>
    <dbReference type="NCBI Taxonomy" id="337641"/>
    <lineage>
        <taxon>Eukaryota</taxon>
        <taxon>Metazoa</taxon>
        <taxon>Chordata</taxon>
        <taxon>Craniata</taxon>
        <taxon>Vertebrata</taxon>
        <taxon>Euteleostomi</taxon>
        <taxon>Actinopterygii</taxon>
        <taxon>Neopterygii</taxon>
        <taxon>Teleostei</taxon>
        <taxon>Ostariophysi</taxon>
        <taxon>Siluriformes</taxon>
        <taxon>Bagridae</taxon>
        <taxon>Hemibagrus</taxon>
    </lineage>
</organism>
<keyword evidence="3" id="KW-1185">Reference proteome</keyword>
<reference evidence="2 3" key="1">
    <citation type="submission" date="2021-06" db="EMBL/GenBank/DDBJ databases">
        <title>Chromosome-level genome assembly of the red-tail catfish (Hemibagrus wyckioides).</title>
        <authorList>
            <person name="Shao F."/>
        </authorList>
    </citation>
    <scope>NUCLEOTIDE SEQUENCE [LARGE SCALE GENOMIC DNA]</scope>
    <source>
        <strain evidence="2">EC202008001</strain>
        <tissue evidence="2">Blood</tissue>
    </source>
</reference>
<proteinExistence type="predicted"/>
<evidence type="ECO:0000313" key="2">
    <source>
        <dbReference type="EMBL" id="KAG7313862.1"/>
    </source>
</evidence>
<sequence>MTRAVHLSFHHKAPQHDKSQSSLVDPELLCSHSLAKIQVKPQLPLISVSLSHLALPIGVHTGPLRF</sequence>
<protein>
    <submittedName>
        <fullName evidence="2">Uncharacterized protein</fullName>
    </submittedName>
</protein>
<feature type="region of interest" description="Disordered" evidence="1">
    <location>
        <begin position="1"/>
        <end position="22"/>
    </location>
</feature>